<dbReference type="InterPro" id="IPR057974">
    <property type="entry name" value="NUA/TPR/MLP1-2-like_dom"/>
</dbReference>
<dbReference type="STRING" id="1314776.A0A166HER1"/>
<dbReference type="GO" id="GO:0006406">
    <property type="term" value="P:mRNA export from nucleus"/>
    <property type="evidence" value="ECO:0007669"/>
    <property type="project" value="TreeGrafter"/>
</dbReference>
<dbReference type="GO" id="GO:0005643">
    <property type="term" value="C:nuclear pore"/>
    <property type="evidence" value="ECO:0007669"/>
    <property type="project" value="TreeGrafter"/>
</dbReference>
<feature type="region of interest" description="Disordered" evidence="5">
    <location>
        <begin position="1421"/>
        <end position="1454"/>
    </location>
</feature>
<feature type="coiled-coil region" evidence="4">
    <location>
        <begin position="486"/>
        <end position="513"/>
    </location>
</feature>
<feature type="coiled-coil region" evidence="4">
    <location>
        <begin position="1536"/>
        <end position="1563"/>
    </location>
</feature>
<feature type="coiled-coil region" evidence="4">
    <location>
        <begin position="344"/>
        <end position="399"/>
    </location>
</feature>
<dbReference type="Pfam" id="PF25481">
    <property type="entry name" value="Nucleoprot-TPR"/>
    <property type="match status" value="1"/>
</dbReference>
<feature type="compositionally biased region" description="Low complexity" evidence="5">
    <location>
        <begin position="1677"/>
        <end position="1692"/>
    </location>
</feature>
<dbReference type="InterPro" id="IPR057577">
    <property type="entry name" value="Nucleoprot-TPR/MLP1_dom"/>
</dbReference>
<feature type="domain" description="NUA/TPR/MLP1-2-like" evidence="8">
    <location>
        <begin position="381"/>
        <end position="478"/>
    </location>
</feature>
<dbReference type="GO" id="GO:0006606">
    <property type="term" value="P:protein import into nucleus"/>
    <property type="evidence" value="ECO:0007669"/>
    <property type="project" value="InterPro"/>
</dbReference>
<feature type="coiled-coil region" evidence="4">
    <location>
        <begin position="569"/>
        <end position="638"/>
    </location>
</feature>
<proteinExistence type="predicted"/>
<evidence type="ECO:0000256" key="3">
    <source>
        <dbReference type="ARBA" id="ARBA00023242"/>
    </source>
</evidence>
<feature type="coiled-coil region" evidence="4">
    <location>
        <begin position="770"/>
        <end position="822"/>
    </location>
</feature>
<feature type="coiled-coil region" evidence="4">
    <location>
        <begin position="936"/>
        <end position="1030"/>
    </location>
</feature>
<evidence type="ECO:0000313" key="10">
    <source>
        <dbReference type="Proteomes" id="UP000076798"/>
    </source>
</evidence>
<evidence type="ECO:0000259" key="7">
    <source>
        <dbReference type="Pfam" id="PF25481"/>
    </source>
</evidence>
<feature type="coiled-coil region" evidence="4">
    <location>
        <begin position="855"/>
        <end position="882"/>
    </location>
</feature>
<accession>A0A166HER1</accession>
<dbReference type="GO" id="GO:0017056">
    <property type="term" value="F:structural constituent of nuclear pore"/>
    <property type="evidence" value="ECO:0007669"/>
    <property type="project" value="TreeGrafter"/>
</dbReference>
<organism evidence="9 10">
    <name type="scientific">Sistotremastrum suecicum HHB10207 ss-3</name>
    <dbReference type="NCBI Taxonomy" id="1314776"/>
    <lineage>
        <taxon>Eukaryota</taxon>
        <taxon>Fungi</taxon>
        <taxon>Dikarya</taxon>
        <taxon>Basidiomycota</taxon>
        <taxon>Agaricomycotina</taxon>
        <taxon>Agaricomycetes</taxon>
        <taxon>Sistotremastrales</taxon>
        <taxon>Sistotremastraceae</taxon>
        <taxon>Sistotremastrum</taxon>
    </lineage>
</organism>
<feature type="coiled-coil region" evidence="4">
    <location>
        <begin position="21"/>
        <end position="111"/>
    </location>
</feature>
<feature type="coiled-coil region" evidence="4">
    <location>
        <begin position="151"/>
        <end position="263"/>
    </location>
</feature>
<feature type="coiled-coil region" evidence="4">
    <location>
        <begin position="1145"/>
        <end position="1257"/>
    </location>
</feature>
<evidence type="ECO:0000259" key="8">
    <source>
        <dbReference type="Pfam" id="PF25785"/>
    </source>
</evidence>
<evidence type="ECO:0000256" key="2">
    <source>
        <dbReference type="ARBA" id="ARBA00023054"/>
    </source>
</evidence>
<protein>
    <submittedName>
        <fullName evidence="9">Uncharacterized protein</fullName>
    </submittedName>
</protein>
<evidence type="ECO:0000256" key="4">
    <source>
        <dbReference type="SAM" id="Coils"/>
    </source>
</evidence>
<dbReference type="OrthoDB" id="343070at2759"/>
<dbReference type="PANTHER" id="PTHR18898:SF2">
    <property type="entry name" value="NUCLEOPROTEIN TPR"/>
    <property type="match status" value="1"/>
</dbReference>
<dbReference type="Pfam" id="PF07926">
    <property type="entry name" value="TPR_MLP1_2"/>
    <property type="match status" value="1"/>
</dbReference>
<dbReference type="EMBL" id="KV428012">
    <property type="protein sequence ID" value="KZT42635.1"/>
    <property type="molecule type" value="Genomic_DNA"/>
</dbReference>
<feature type="region of interest" description="Disordered" evidence="5">
    <location>
        <begin position="1648"/>
        <end position="1692"/>
    </location>
</feature>
<feature type="compositionally biased region" description="Basic and acidic residues" evidence="5">
    <location>
        <begin position="1438"/>
        <end position="1454"/>
    </location>
</feature>
<dbReference type="Gene3D" id="1.10.287.1490">
    <property type="match status" value="2"/>
</dbReference>
<evidence type="ECO:0000259" key="6">
    <source>
        <dbReference type="Pfam" id="PF07926"/>
    </source>
</evidence>
<feature type="coiled-coil region" evidence="4">
    <location>
        <begin position="1304"/>
        <end position="1338"/>
    </location>
</feature>
<evidence type="ECO:0000256" key="1">
    <source>
        <dbReference type="ARBA" id="ARBA00004123"/>
    </source>
</evidence>
<comment type="subcellular location">
    <subcellularLocation>
        <location evidence="1">Nucleus</location>
    </subcellularLocation>
</comment>
<dbReference type="Proteomes" id="UP000076798">
    <property type="component" value="Unassembled WGS sequence"/>
</dbReference>
<sequence>MNLENEKLLLAQAQSSTGSEVEKLKYELSQVESEKRDLLAVVGRLHSDDKQMEEEVQSLRSNLKQVRGEYQELQSQLADLKSSDTHMKFKIQTLEQQLDHAQSSSKSYSEEVATKSEEFSKFRREKHAEIVSLQSSLDSLNTAYSGVQATLQSVQETYGRQNQQLTQATQKVSQLEAQLADQAASFRSESANQERLIELLERRNEQARTRVQEVESEWETMVKTAEERESSLVADLERQKKRGDQLEAVVEELRAEKERAAEGELALLNEETTPGVNRDRGFFTLSPAAGVAARLQKSGKTFTEVYTDYVRIQGELAGSQSEARRLQDLLSQVLADIEERSPVLAQQRQDFERIKAEAEVLTGQLTQTLSERDQYSRRVADLEKQLQSERLMIAELEQSGADLGRQVTNLTRRIAIMENPSLEDIPMLPVAPAEALSADLALSTDQVVLFENLPSLQAQNQKLLRISHSLALAFDRREQELRQGLEREESEAIREANDAIALLEDQIESQSRSHQMRINALAKELEIAKMAAPQQSGALLPPVNGTESQLQTDMQDHFEAYRLELGIDASRLREDLAKSQHELNQKAADLAKANGTIQFLNERQRMMQDEQQLKTREIEALNRRIQDLRDQHTKLELTYSQTADNATHAHSIAERLRTECANLRAEQEIWKSIESRLTSENRVLAKERSQFADLANNIQKMHHDLEMSGQSDRRRMEGQIQSMDLQLQDLRAQVTREREISRNLSLQKDVETRELHLRLDQTTSDLGSAKQSLIKEVETAREKLSVYERHPGADVAPLQRHEHELRAEAAQLSADFKQTQQALTAALAHVEQYKSISESNERAFQELTATFDELKKSAQEKLEGKEAEVKSLLQKLNDQQVHTTSLNERIADLDKTLATERLAFKEEQRNLETQIVNLSTSAANSETNSASRDNELRSLEQRAKTSEQKYEDEIKAHAESIKAADLLKQELVQAQAVIRDIQTNADAAEANLATSEASWRNQRAALDKEMADLTKRCQELTGQNERLHAHLESVSAQASRIRQAADAPVDQTDASNGVDDKLSDLRAVVSYLRKEKEIVDLHLEVSRQETARSRNEIEHLSRLLKESRTALSEERERVVQSATSAAEHDELMERINQLNIVRESNATLRAENEGNKRRVSQLQKRVEELSQEVNPLTEKLRVAHAELETRTLQVATLEDDVKRWRERCNELMSKYDRVDPAELQQLKADLEASKTQLKEMEEQKSESEKKLVESSESVEKFRNALQLHKDALAKARTSLQTRQQQFSAEIEAIKTERGALQQTITGLTERVDAASAEVKTLTDQLDRTKQELELERVTSAKHGEAVTLQQELASKITALTQERDALLSRLNLSAQDASEGMSAPSEWIAEKEVLLKEKEASATLISALRTQIEELQRDIAQRSAAQSAEPPVSGAVPEESKKLREQLDEQSKQHAEFVKTLSAQADTLRAELQRTKDASSSLSASHAEEMRALQTRLQAEHSKAIEELRATKVAENKDVDPAALEAIIQSRLADINKDATSQISKLREEIEALRKERDDAKNQGIEQGRKEMGMKLKLKDSQYAKTAKRLQEVEAALANFQPPTPSTASASTVSQGGNSAPVIAAPSAPSAETNTVVSPAAPVAPLATSTPVEGAHGSSTVNTGSPVARRGRGVSLRGAATRGRGGRAAPAGAVAAAGTSILGAAAKRPRESETDTPDDSLVKRLKPANPPITLNRNRPLPPDSSSSTS</sequence>
<evidence type="ECO:0000256" key="5">
    <source>
        <dbReference type="SAM" id="MobiDB-lite"/>
    </source>
</evidence>
<name>A0A166HER1_9AGAM</name>
<feature type="region of interest" description="Disordered" evidence="5">
    <location>
        <begin position="1704"/>
        <end position="1749"/>
    </location>
</feature>
<keyword evidence="2 4" id="KW-0175">Coiled coil</keyword>
<feature type="region of interest" description="Disordered" evidence="5">
    <location>
        <begin position="1600"/>
        <end position="1627"/>
    </location>
</feature>
<gene>
    <name evidence="9" type="ORF">SISSUDRAFT_896415</name>
</gene>
<dbReference type="InterPro" id="IPR012929">
    <property type="entry name" value="Nucleoprot-TPR/MLP1-2_dom"/>
</dbReference>
<feature type="domain" description="Nucleoprotein TPR/MPL1" evidence="7">
    <location>
        <begin position="82"/>
        <end position="157"/>
    </location>
</feature>
<reference evidence="9 10" key="1">
    <citation type="journal article" date="2016" name="Mol. Biol. Evol.">
        <title>Comparative Genomics of Early-Diverging Mushroom-Forming Fungi Provides Insights into the Origins of Lignocellulose Decay Capabilities.</title>
        <authorList>
            <person name="Nagy L.G."/>
            <person name="Riley R."/>
            <person name="Tritt A."/>
            <person name="Adam C."/>
            <person name="Daum C."/>
            <person name="Floudas D."/>
            <person name="Sun H."/>
            <person name="Yadav J.S."/>
            <person name="Pangilinan J."/>
            <person name="Larsson K.H."/>
            <person name="Matsuura K."/>
            <person name="Barry K."/>
            <person name="Labutti K."/>
            <person name="Kuo R."/>
            <person name="Ohm R.A."/>
            <person name="Bhattacharya S.S."/>
            <person name="Shirouzu T."/>
            <person name="Yoshinaga Y."/>
            <person name="Martin F.M."/>
            <person name="Grigoriev I.V."/>
            <person name="Hibbett D.S."/>
        </authorList>
    </citation>
    <scope>NUCLEOTIDE SEQUENCE [LARGE SCALE GENOMIC DNA]</scope>
    <source>
        <strain evidence="9 10">HHB10207 ss-3</strain>
    </source>
</reference>
<keyword evidence="10" id="KW-1185">Reference proteome</keyword>
<dbReference type="PANTHER" id="PTHR18898">
    <property type="entry name" value="NUCLEOPROTEIN TPR-RELATED"/>
    <property type="match status" value="1"/>
</dbReference>
<keyword evidence="3" id="KW-0539">Nucleus</keyword>
<evidence type="ECO:0000313" key="9">
    <source>
        <dbReference type="EMBL" id="KZT42635.1"/>
    </source>
</evidence>
<feature type="domain" description="Nucleoprotein TPR/MLP1-2" evidence="6">
    <location>
        <begin position="907"/>
        <end position="1034"/>
    </location>
</feature>
<dbReference type="Pfam" id="PF25785">
    <property type="entry name" value="TPR"/>
    <property type="match status" value="1"/>
</dbReference>